<dbReference type="InterPro" id="IPR016677">
    <property type="entry name" value="UCP016817_carboligase"/>
</dbReference>
<evidence type="ECO:0000259" key="6">
    <source>
        <dbReference type="PROSITE" id="PS50975"/>
    </source>
</evidence>
<dbReference type="EMBL" id="LHXL01000020">
    <property type="protein sequence ID" value="KXA89864.1"/>
    <property type="molecule type" value="Genomic_DNA"/>
</dbReference>
<keyword evidence="8" id="KW-1185">Reference proteome</keyword>
<dbReference type="SUPFAM" id="SSF56059">
    <property type="entry name" value="Glutathione synthetase ATP-binding domain-like"/>
    <property type="match status" value="1"/>
</dbReference>
<keyword evidence="3 5" id="KW-0547">Nucleotide-binding</keyword>
<comment type="caution">
    <text evidence="7">The sequence shown here is derived from an EMBL/GenBank/DDBJ whole genome shotgun (WGS) entry which is preliminary data.</text>
</comment>
<dbReference type="PANTHER" id="PTHR43055">
    <property type="entry name" value="FORMATE-DEPENDENT PHOSPHORIBOSYLGLYCINAMIDE FORMYLTRANSFERASE"/>
    <property type="match status" value="1"/>
</dbReference>
<proteinExistence type="predicted"/>
<dbReference type="GO" id="GO:0046872">
    <property type="term" value="F:metal ion binding"/>
    <property type="evidence" value="ECO:0007669"/>
    <property type="project" value="InterPro"/>
</dbReference>
<dbReference type="PIRSF" id="PIRSF016817">
    <property type="entry name" value="UCP016817_carboligase"/>
    <property type="match status" value="1"/>
</dbReference>
<evidence type="ECO:0000313" key="8">
    <source>
        <dbReference type="Proteomes" id="UP000070589"/>
    </source>
</evidence>
<dbReference type="InterPro" id="IPR011761">
    <property type="entry name" value="ATP-grasp"/>
</dbReference>
<dbReference type="Gene3D" id="3.30.470.20">
    <property type="entry name" value="ATP-grasp fold, B domain"/>
    <property type="match status" value="1"/>
</dbReference>
<name>A0A133U6N7_9EURY</name>
<dbReference type="AlphaFoldDB" id="A0A133U6N7"/>
<dbReference type="Gene3D" id="3.40.50.20">
    <property type="match status" value="1"/>
</dbReference>
<evidence type="ECO:0000313" key="7">
    <source>
        <dbReference type="EMBL" id="KXA89864.1"/>
    </source>
</evidence>
<feature type="domain" description="ATP-grasp" evidence="6">
    <location>
        <begin position="124"/>
        <end position="317"/>
    </location>
</feature>
<reference evidence="7 8" key="1">
    <citation type="journal article" date="2016" name="Sci. Rep.">
        <title>Metabolic traits of an uncultured archaeal lineage -MSBL1- from brine pools of the Red Sea.</title>
        <authorList>
            <person name="Mwirichia R."/>
            <person name="Alam I."/>
            <person name="Rashid M."/>
            <person name="Vinu M."/>
            <person name="Ba-Alawi W."/>
            <person name="Anthony Kamau A."/>
            <person name="Kamanda Ngugi D."/>
            <person name="Goker M."/>
            <person name="Klenk H.P."/>
            <person name="Bajic V."/>
            <person name="Stingl U."/>
        </authorList>
    </citation>
    <scope>NUCLEOTIDE SEQUENCE [LARGE SCALE GENOMIC DNA]</scope>
    <source>
        <strain evidence="7">SCGC-AAA259D14</strain>
    </source>
</reference>
<sequence>MDFESLKTILIAGVNTRPIVKSAKKLGFETIAVDRFNDIDLRKYADHLYSLENVIRKGKIDKFRKEKYFELIHGALESHNVDAVILTSGLEHEYEKIRKLEKRTSIIGNESDRLKFSEDTEKLFSLADKLGIPHPDTEKVENLDEALQAAADIGYPVLLKPSRSGGGIGIRLAESSREVEDDFDEVTEKDPEGNVYVQKYIRGINASASVISNGKESRCLSVNEQIIGDKSLNVPRKFGYCGNIIPLSAEDGITSKISKYSETICSEIGVVGSNGVDFIIGDKPYLVEVNPRFQNTIDMIEGSFDLNLLEMHIESTEGKLPEKKDLKRSSTKLIIYAKRDIRAPKLNRLSTILDIPRKNSKIEKEEPICSILKFGEKRDKTTEEAYKLARKVQQKCYRASR</sequence>
<dbReference type="Proteomes" id="UP000070589">
    <property type="component" value="Unassembled WGS sequence"/>
</dbReference>
<organism evidence="7 8">
    <name type="scientific">candidate division MSBL1 archaeon SCGC-AAA259D14</name>
    <dbReference type="NCBI Taxonomy" id="1698261"/>
    <lineage>
        <taxon>Archaea</taxon>
        <taxon>Methanobacteriati</taxon>
        <taxon>Methanobacteriota</taxon>
        <taxon>candidate division MSBL1</taxon>
    </lineage>
</organism>
<comment type="cofactor">
    <cofactor evidence="1">
        <name>Mn(2+)</name>
        <dbReference type="ChEBI" id="CHEBI:29035"/>
    </cofactor>
</comment>
<dbReference type="GO" id="GO:0005524">
    <property type="term" value="F:ATP binding"/>
    <property type="evidence" value="ECO:0007669"/>
    <property type="project" value="UniProtKB-UniRule"/>
</dbReference>
<dbReference type="InterPro" id="IPR005479">
    <property type="entry name" value="CPAse_ATP-bd"/>
</dbReference>
<evidence type="ECO:0000256" key="1">
    <source>
        <dbReference type="ARBA" id="ARBA00001936"/>
    </source>
</evidence>
<dbReference type="InterPro" id="IPR003806">
    <property type="entry name" value="ATP-grasp_PylC-type"/>
</dbReference>
<evidence type="ECO:0000256" key="5">
    <source>
        <dbReference type="PROSITE-ProRule" id="PRU00409"/>
    </source>
</evidence>
<keyword evidence="4 5" id="KW-0067">ATP-binding</keyword>
<protein>
    <recommendedName>
        <fullName evidence="6">ATP-grasp domain-containing protein</fullName>
    </recommendedName>
</protein>
<dbReference type="Gene3D" id="3.30.1490.20">
    <property type="entry name" value="ATP-grasp fold, A domain"/>
    <property type="match status" value="1"/>
</dbReference>
<dbReference type="PANTHER" id="PTHR43055:SF1">
    <property type="entry name" value="FORMATE-DEPENDENT PHOSPHORIBOSYLGLYCINAMIDE FORMYLTRANSFERASE"/>
    <property type="match status" value="1"/>
</dbReference>
<dbReference type="Pfam" id="PF02655">
    <property type="entry name" value="ATP-grasp_3"/>
    <property type="match status" value="1"/>
</dbReference>
<dbReference type="PROSITE" id="PS50975">
    <property type="entry name" value="ATP_GRASP"/>
    <property type="match status" value="1"/>
</dbReference>
<evidence type="ECO:0000256" key="3">
    <source>
        <dbReference type="ARBA" id="ARBA00022741"/>
    </source>
</evidence>
<gene>
    <name evidence="7" type="ORF">AKJ62_02170</name>
</gene>
<keyword evidence="2" id="KW-0436">Ligase</keyword>
<dbReference type="GO" id="GO:0005829">
    <property type="term" value="C:cytosol"/>
    <property type="evidence" value="ECO:0007669"/>
    <property type="project" value="TreeGrafter"/>
</dbReference>
<accession>A0A133U6N7</accession>
<dbReference type="InterPro" id="IPR013815">
    <property type="entry name" value="ATP_grasp_subdomain_1"/>
</dbReference>
<dbReference type="GO" id="GO:0016874">
    <property type="term" value="F:ligase activity"/>
    <property type="evidence" value="ECO:0007669"/>
    <property type="project" value="UniProtKB-KW"/>
</dbReference>
<dbReference type="PROSITE" id="PS00866">
    <property type="entry name" value="CPSASE_1"/>
    <property type="match status" value="1"/>
</dbReference>
<evidence type="ECO:0000256" key="4">
    <source>
        <dbReference type="ARBA" id="ARBA00022840"/>
    </source>
</evidence>
<evidence type="ECO:0000256" key="2">
    <source>
        <dbReference type="ARBA" id="ARBA00022598"/>
    </source>
</evidence>